<sequence>MLACRSFVLLTAALAYIGGTSASTHEIEEVNPSTSAGDHEIEEVSPRWKPPVPPGSLVTIPRPPTVDEYIKKLSPERIEQLHSGLPEHADPNPYHSIPFYGRLPIFDLKSPSNVVEQALKDYRSVLIIDDATKQVSQVNYQAFRLSKVAFDDDKGALFLHSLDLNVHTLHRKYFPVGVGPIAEPKMPGRVEIDHLPHVGNIPVLTYGHDSLGHMFSAANTGLFRFWHVREGHDPVLVMPRTALIARAGTKTEDLQVNTVLTLYGALTQQYNPVIASLRYGRPIPLDERHMYSRSKPVPLLQYPRFDTRATREQMIQALQQRGRFRYYDNHAASDGPIKVKLLNHRAPPGVPIDIAIEKLSGSEIAQEGLLKKLRAVRLRMLV</sequence>
<dbReference type="HOGENOM" id="CLU_058676_0_0_1"/>
<evidence type="ECO:0000256" key="1">
    <source>
        <dbReference type="SAM" id="MobiDB-lite"/>
    </source>
</evidence>
<gene>
    <name evidence="3" type="ORF">PHSY_000076</name>
</gene>
<evidence type="ECO:0000313" key="4">
    <source>
        <dbReference type="Proteomes" id="UP000014071"/>
    </source>
</evidence>
<organism evidence="3 4">
    <name type="scientific">Pseudozyma hubeiensis (strain SY62)</name>
    <name type="common">Yeast</name>
    <dbReference type="NCBI Taxonomy" id="1305764"/>
    <lineage>
        <taxon>Eukaryota</taxon>
        <taxon>Fungi</taxon>
        <taxon>Dikarya</taxon>
        <taxon>Basidiomycota</taxon>
        <taxon>Ustilaginomycotina</taxon>
        <taxon>Ustilaginomycetes</taxon>
        <taxon>Ustilaginales</taxon>
        <taxon>Ustilaginaceae</taxon>
        <taxon>Pseudozyma</taxon>
    </lineage>
</organism>
<dbReference type="AlphaFoldDB" id="R9NVT4"/>
<dbReference type="RefSeq" id="XP_012186109.1">
    <property type="nucleotide sequence ID" value="XM_012330719.1"/>
</dbReference>
<accession>R9NVT4</accession>
<keyword evidence="2" id="KW-0732">Signal</keyword>
<feature type="compositionally biased region" description="Basic and acidic residues" evidence="1">
    <location>
        <begin position="37"/>
        <end position="46"/>
    </location>
</feature>
<feature type="region of interest" description="Disordered" evidence="1">
    <location>
        <begin position="30"/>
        <end position="55"/>
    </location>
</feature>
<dbReference type="Proteomes" id="UP000014071">
    <property type="component" value="Unassembled WGS sequence"/>
</dbReference>
<reference evidence="4" key="1">
    <citation type="journal article" date="2013" name="Genome Announc.">
        <title>Draft genome sequence of the basidiomycetous yeast-like fungus Pseudozyma hubeiensis SY62, which produces an abundant amount of the biosurfactant mannosylerythritol lipids.</title>
        <authorList>
            <person name="Konishi M."/>
            <person name="Hatada Y."/>
            <person name="Horiuchi J."/>
        </authorList>
    </citation>
    <scope>NUCLEOTIDE SEQUENCE [LARGE SCALE GENOMIC DNA]</scope>
    <source>
        <strain evidence="4">SY62</strain>
    </source>
</reference>
<dbReference type="GeneID" id="24105388"/>
<dbReference type="OrthoDB" id="2543616at2759"/>
<feature type="chain" id="PRO_5004487149" evidence="2">
    <location>
        <begin position="23"/>
        <end position="382"/>
    </location>
</feature>
<evidence type="ECO:0000313" key="3">
    <source>
        <dbReference type="EMBL" id="GAC92522.1"/>
    </source>
</evidence>
<dbReference type="EMBL" id="DF238766">
    <property type="protein sequence ID" value="GAC92522.1"/>
    <property type="molecule type" value="Genomic_DNA"/>
</dbReference>
<protein>
    <submittedName>
        <fullName evidence="3">Uncharacterized protein</fullName>
    </submittedName>
</protein>
<feature type="signal peptide" evidence="2">
    <location>
        <begin position="1"/>
        <end position="22"/>
    </location>
</feature>
<name>R9NVT4_PSEHS</name>
<keyword evidence="4" id="KW-1185">Reference proteome</keyword>
<evidence type="ECO:0000256" key="2">
    <source>
        <dbReference type="SAM" id="SignalP"/>
    </source>
</evidence>
<dbReference type="eggNOG" id="ENOG502R2VS">
    <property type="taxonomic scope" value="Eukaryota"/>
</dbReference>
<proteinExistence type="predicted"/>